<dbReference type="InterPro" id="IPR006357">
    <property type="entry name" value="HAD-SF_hydro_IIA"/>
</dbReference>
<sequence>MTQQQQEQQSFGIVFDIDGVLIRDGVPIPNATKALGLLVDQDTQQPKYPYIFVTNGGGFSEADKAKKVSKVLNHHIEEDHCMVAHTPMKTLVDKYRDNDVLLVSKSHKTSEHLAQVYGFKHFTSLQQYVEERPFLYPTKYSTFWTKGVASEYDIKKSKDDQLPFKAIILLEEPLDWGECIQIIVDIAQSKDGLLEKNFINKADTQMIDVHIANPDISYGGEFVLPRFTMGALTECIKTLYKIQTGRDLIHTFYGKPYKLTYEYAKELLSNQLKKLNHQSPPKHIYAIGDNPYSDIKGANNLKSEGWVSILVKTGCWKSEFNHPEIPADHYVNDVLEAVELILRLENKNSS</sequence>
<dbReference type="SUPFAM" id="SSF56784">
    <property type="entry name" value="HAD-like"/>
    <property type="match status" value="1"/>
</dbReference>
<dbReference type="EMBL" id="AJWJ01000139">
    <property type="protein sequence ID" value="KAF2074585.1"/>
    <property type="molecule type" value="Genomic_DNA"/>
</dbReference>
<dbReference type="OrthoDB" id="10251048at2759"/>
<dbReference type="NCBIfam" id="TIGR01456">
    <property type="entry name" value="CECR5"/>
    <property type="match status" value="1"/>
</dbReference>
<accession>A0A8J4PWQ0</accession>
<dbReference type="PANTHER" id="PTHR14269">
    <property type="entry name" value="CDP-DIACYLGLYCEROL--GLYCEROL-3-PHOSPHATE 3-PHOSPHATIDYLTRANSFERASE-RELATED"/>
    <property type="match status" value="1"/>
</dbReference>
<dbReference type="InterPro" id="IPR023214">
    <property type="entry name" value="HAD_sf"/>
</dbReference>
<proteinExistence type="predicted"/>
<organism evidence="1 2">
    <name type="scientific">Polysphondylium violaceum</name>
    <dbReference type="NCBI Taxonomy" id="133409"/>
    <lineage>
        <taxon>Eukaryota</taxon>
        <taxon>Amoebozoa</taxon>
        <taxon>Evosea</taxon>
        <taxon>Eumycetozoa</taxon>
        <taxon>Dictyostelia</taxon>
        <taxon>Dictyosteliales</taxon>
        <taxon>Dictyosteliaceae</taxon>
        <taxon>Polysphondylium</taxon>
    </lineage>
</organism>
<dbReference type="GO" id="GO:0005739">
    <property type="term" value="C:mitochondrion"/>
    <property type="evidence" value="ECO:0007669"/>
    <property type="project" value="TreeGrafter"/>
</dbReference>
<dbReference type="Gene3D" id="3.40.50.1000">
    <property type="entry name" value="HAD superfamily/HAD-like"/>
    <property type="match status" value="2"/>
</dbReference>
<name>A0A8J4PWQ0_9MYCE</name>
<dbReference type="NCBIfam" id="TIGR01460">
    <property type="entry name" value="HAD-SF-IIA"/>
    <property type="match status" value="1"/>
</dbReference>
<gene>
    <name evidence="1" type="ORF">CYY_004092</name>
</gene>
<protein>
    <recommendedName>
        <fullName evidence="3">HAD-superfamily hydrolase</fullName>
    </recommendedName>
</protein>
<evidence type="ECO:0008006" key="3">
    <source>
        <dbReference type="Google" id="ProtNLM"/>
    </source>
</evidence>
<dbReference type="Pfam" id="PF13242">
    <property type="entry name" value="Hydrolase_like"/>
    <property type="match status" value="1"/>
</dbReference>
<dbReference type="AlphaFoldDB" id="A0A8J4PWQ0"/>
<dbReference type="InterPro" id="IPR006353">
    <property type="entry name" value="HAD-SF_hydro_IIA_CECR5"/>
</dbReference>
<comment type="caution">
    <text evidence="1">The sequence shown here is derived from an EMBL/GenBank/DDBJ whole genome shotgun (WGS) entry which is preliminary data.</text>
</comment>
<dbReference type="Pfam" id="PF13344">
    <property type="entry name" value="Hydrolase_6"/>
    <property type="match status" value="1"/>
</dbReference>
<keyword evidence="2" id="KW-1185">Reference proteome</keyword>
<evidence type="ECO:0000313" key="1">
    <source>
        <dbReference type="EMBL" id="KAF2074585.1"/>
    </source>
</evidence>
<evidence type="ECO:0000313" key="2">
    <source>
        <dbReference type="Proteomes" id="UP000695562"/>
    </source>
</evidence>
<dbReference type="Proteomes" id="UP000695562">
    <property type="component" value="Unassembled WGS sequence"/>
</dbReference>
<dbReference type="InterPro" id="IPR050324">
    <property type="entry name" value="CDP-alcohol_PTase-I"/>
</dbReference>
<dbReference type="PANTHER" id="PTHR14269:SF4">
    <property type="entry name" value="CAT EYE SYNDROME CRITICAL REGION PROTEIN 5"/>
    <property type="match status" value="1"/>
</dbReference>
<dbReference type="GO" id="GO:0046474">
    <property type="term" value="P:glycerophospholipid biosynthetic process"/>
    <property type="evidence" value="ECO:0007669"/>
    <property type="project" value="TreeGrafter"/>
</dbReference>
<dbReference type="InterPro" id="IPR036412">
    <property type="entry name" value="HAD-like_sf"/>
</dbReference>
<reference evidence="1" key="1">
    <citation type="submission" date="2020-01" db="EMBL/GenBank/DDBJ databases">
        <title>Development of genomics and gene disruption for Polysphondylium violaceum indicates a role for the polyketide synthase stlB in stalk morphogenesis.</title>
        <authorList>
            <person name="Narita B."/>
            <person name="Kawabe Y."/>
            <person name="Kin K."/>
            <person name="Saito T."/>
            <person name="Gibbs R."/>
            <person name="Kuspa A."/>
            <person name="Muzny D."/>
            <person name="Queller D."/>
            <person name="Richards S."/>
            <person name="Strassman J."/>
            <person name="Sucgang R."/>
            <person name="Worley K."/>
            <person name="Schaap P."/>
        </authorList>
    </citation>
    <scope>NUCLEOTIDE SEQUENCE</scope>
    <source>
        <strain evidence="1">QSvi11</strain>
    </source>
</reference>